<feature type="signal peptide" evidence="1">
    <location>
        <begin position="1"/>
        <end position="26"/>
    </location>
</feature>
<dbReference type="Gene3D" id="3.30.1490.130">
    <property type="entry name" value="D-aminoacylase. Domain 3"/>
    <property type="match status" value="1"/>
</dbReference>
<dbReference type="RefSeq" id="WP_095607640.1">
    <property type="nucleotide sequence ID" value="NZ_NSKE01000013.1"/>
</dbReference>
<dbReference type="InterPro" id="IPR032466">
    <property type="entry name" value="Metal_Hydrolase"/>
</dbReference>
<proteinExistence type="predicted"/>
<organism evidence="3 4">
    <name type="scientific">Fodinibius salipaludis</name>
    <dbReference type="NCBI Taxonomy" id="2032627"/>
    <lineage>
        <taxon>Bacteria</taxon>
        <taxon>Pseudomonadati</taxon>
        <taxon>Balneolota</taxon>
        <taxon>Balneolia</taxon>
        <taxon>Balneolales</taxon>
        <taxon>Balneolaceae</taxon>
        <taxon>Fodinibius</taxon>
    </lineage>
</organism>
<dbReference type="OrthoDB" id="9775607at2"/>
<dbReference type="SUPFAM" id="SSF51556">
    <property type="entry name" value="Metallo-dependent hydrolases"/>
    <property type="match status" value="1"/>
</dbReference>
<keyword evidence="4" id="KW-1185">Reference proteome</keyword>
<dbReference type="InterPro" id="IPR023100">
    <property type="entry name" value="D-aminoacylase_insert_dom_sf"/>
</dbReference>
<evidence type="ECO:0000259" key="2">
    <source>
        <dbReference type="Pfam" id="PF07969"/>
    </source>
</evidence>
<dbReference type="PANTHER" id="PTHR11647">
    <property type="entry name" value="HYDRANTOINASE/DIHYDROPYRIMIDINASE FAMILY MEMBER"/>
    <property type="match status" value="1"/>
</dbReference>
<dbReference type="EMBL" id="NSKE01000013">
    <property type="protein sequence ID" value="PAU92787.1"/>
    <property type="molecule type" value="Genomic_DNA"/>
</dbReference>
<dbReference type="AlphaFoldDB" id="A0A2A2G7H8"/>
<evidence type="ECO:0000256" key="1">
    <source>
        <dbReference type="SAM" id="SignalP"/>
    </source>
</evidence>
<dbReference type="SUPFAM" id="SSF51338">
    <property type="entry name" value="Composite domain of metallo-dependent hydrolases"/>
    <property type="match status" value="1"/>
</dbReference>
<gene>
    <name evidence="3" type="ORF">CK503_14955</name>
</gene>
<reference evidence="3 4" key="1">
    <citation type="submission" date="2017-08" db="EMBL/GenBank/DDBJ databases">
        <title>Aliifodinibius alkalisoli sp. nov., isolated from saline alkaline soil.</title>
        <authorList>
            <person name="Liu D."/>
            <person name="Zhang G."/>
        </authorList>
    </citation>
    <scope>NUCLEOTIDE SEQUENCE [LARGE SCALE GENOMIC DNA]</scope>
    <source>
        <strain evidence="3 4">WN023</strain>
    </source>
</reference>
<keyword evidence="1" id="KW-0732">Signal</keyword>
<feature type="chain" id="PRO_5012132480" evidence="1">
    <location>
        <begin position="27"/>
        <end position="513"/>
    </location>
</feature>
<dbReference type="InterPro" id="IPR013108">
    <property type="entry name" value="Amidohydro_3"/>
</dbReference>
<comment type="caution">
    <text evidence="3">The sequence shown here is derived from an EMBL/GenBank/DDBJ whole genome shotgun (WGS) entry which is preliminary data.</text>
</comment>
<dbReference type="Gene3D" id="3.20.20.140">
    <property type="entry name" value="Metal-dependent hydrolases"/>
    <property type="match status" value="1"/>
</dbReference>
<evidence type="ECO:0000313" key="4">
    <source>
        <dbReference type="Proteomes" id="UP000218831"/>
    </source>
</evidence>
<dbReference type="Proteomes" id="UP000218831">
    <property type="component" value="Unassembled WGS sequence"/>
</dbReference>
<accession>A0A2A2G7H8</accession>
<protein>
    <submittedName>
        <fullName evidence="3">N-acyl-D-amino acid deacylase</fullName>
    </submittedName>
</protein>
<evidence type="ECO:0000313" key="3">
    <source>
        <dbReference type="EMBL" id="PAU92787.1"/>
    </source>
</evidence>
<sequence>MILKKFVKLSVLLFAFGVLGIDSVCAQQQWDWHISGATIVDGTGEPSYKADILVRGDSIGYIGDVNADTIRAENMVDASGRIVTPGFIDPHAHGDPLETPEFHNFLAMGVTSIVLGQDGSSPDVGALNSWFAKVEGVNPAVNIALLSGHGSIRSKVNVGKQDPTQKELKRMQNLLQSDLDAGTFGMSTGLEYVPGMYAAENELEQLAKVVGDANGIIMSHMRSEDDSKIEASLNELAEQGEYASVHASHLKVVYGEGKGRAEEVLDHIDSFRDLGITMTADVYPYSASFTGIGIVFPDWAKTESEWQNALQERPEVLRQFLKNKVKQRNGPDAILFGSGKFAGLTLKEAADQESKSAIDLLMEMGPEAASAAHFVMDQGLQDWLMLGEGVMVSSDGSPTMRHPRGYGSFAKMIRYYVNEKELLSLEEAVYKMSGLPAKTLGLEERGLIQTGMKADLLIFNPQEIQDRATFENPHKLSEGFNWIMVNGTLVRKEGEFNKKRTGQILKGRDLSGE</sequence>
<dbReference type="GO" id="GO:0016811">
    <property type="term" value="F:hydrolase activity, acting on carbon-nitrogen (but not peptide) bonds, in linear amides"/>
    <property type="evidence" value="ECO:0007669"/>
    <property type="project" value="InterPro"/>
</dbReference>
<dbReference type="InterPro" id="IPR050378">
    <property type="entry name" value="Metallo-dep_Hydrolases_sf"/>
</dbReference>
<feature type="domain" description="Amidohydrolase 3" evidence="2">
    <location>
        <begin position="382"/>
        <end position="487"/>
    </location>
</feature>
<name>A0A2A2G7H8_9BACT</name>
<dbReference type="PANTHER" id="PTHR11647:SF1">
    <property type="entry name" value="COLLAPSIN RESPONSE MEDIATOR PROTEIN"/>
    <property type="match status" value="1"/>
</dbReference>
<dbReference type="Gene3D" id="2.30.40.10">
    <property type="entry name" value="Urease, subunit C, domain 1"/>
    <property type="match status" value="1"/>
</dbReference>
<dbReference type="Pfam" id="PF07969">
    <property type="entry name" value="Amidohydro_3"/>
    <property type="match status" value="1"/>
</dbReference>
<dbReference type="InterPro" id="IPR011059">
    <property type="entry name" value="Metal-dep_hydrolase_composite"/>
</dbReference>